<proteinExistence type="inferred from homology"/>
<evidence type="ECO:0000256" key="2">
    <source>
        <dbReference type="ARBA" id="ARBA00004319"/>
    </source>
</evidence>
<evidence type="ECO:0000256" key="5">
    <source>
        <dbReference type="ARBA" id="ARBA00022824"/>
    </source>
</evidence>
<keyword evidence="6 10" id="KW-0413">Isomerase</keyword>
<dbReference type="PANTHER" id="PTHR18929:SF132">
    <property type="entry name" value="PROTEIN DISULFIDE-ISOMERASE A3"/>
    <property type="match status" value="1"/>
</dbReference>
<evidence type="ECO:0000256" key="3">
    <source>
        <dbReference type="ARBA" id="ARBA00006347"/>
    </source>
</evidence>
<protein>
    <recommendedName>
        <fullName evidence="4">protein disulfide-isomerase</fullName>
        <ecNumber evidence="4">5.3.4.1</ecNumber>
    </recommendedName>
</protein>
<keyword evidence="9" id="KW-1133">Transmembrane helix</keyword>
<dbReference type="PANTHER" id="PTHR18929">
    <property type="entry name" value="PROTEIN DISULFIDE ISOMERASE"/>
    <property type="match status" value="1"/>
</dbReference>
<dbReference type="PROSITE" id="PS00194">
    <property type="entry name" value="THIOREDOXIN_1"/>
    <property type="match status" value="1"/>
</dbReference>
<comment type="catalytic activity">
    <reaction evidence="1">
        <text>Catalyzes the rearrangement of -S-S- bonds in proteins.</text>
        <dbReference type="EC" id="5.3.4.1"/>
    </reaction>
</comment>
<feature type="region of interest" description="Disordered" evidence="8">
    <location>
        <begin position="496"/>
        <end position="525"/>
    </location>
</feature>
<keyword evidence="9" id="KW-0812">Transmembrane</keyword>
<feature type="region of interest" description="Disordered" evidence="8">
    <location>
        <begin position="90"/>
        <end position="111"/>
    </location>
</feature>
<reference evidence="10" key="1">
    <citation type="submission" date="2020-06" db="EMBL/GenBank/DDBJ databases">
        <authorList>
            <consortium name="Plant Systems Biology data submission"/>
        </authorList>
    </citation>
    <scope>NUCLEOTIDE SEQUENCE</scope>
    <source>
        <strain evidence="10">D6</strain>
    </source>
</reference>
<name>A0A9N8DFA5_9STRA</name>
<feature type="region of interest" description="Disordered" evidence="8">
    <location>
        <begin position="898"/>
        <end position="932"/>
    </location>
</feature>
<dbReference type="OrthoDB" id="427280at2759"/>
<dbReference type="GO" id="GO:0006457">
    <property type="term" value="P:protein folding"/>
    <property type="evidence" value="ECO:0007669"/>
    <property type="project" value="TreeGrafter"/>
</dbReference>
<feature type="compositionally biased region" description="Basic and acidic residues" evidence="8">
    <location>
        <begin position="90"/>
        <end position="106"/>
    </location>
</feature>
<dbReference type="InterPro" id="IPR036249">
    <property type="entry name" value="Thioredoxin-like_sf"/>
</dbReference>
<dbReference type="GO" id="GO:0003756">
    <property type="term" value="F:protein disulfide isomerase activity"/>
    <property type="evidence" value="ECO:0007669"/>
    <property type="project" value="UniProtKB-EC"/>
</dbReference>
<feature type="transmembrane region" description="Helical" evidence="9">
    <location>
        <begin position="66"/>
        <end position="86"/>
    </location>
</feature>
<comment type="caution">
    <text evidence="10">The sequence shown here is derived from an EMBL/GenBank/DDBJ whole genome shotgun (WGS) entry which is preliminary data.</text>
</comment>
<evidence type="ECO:0000256" key="1">
    <source>
        <dbReference type="ARBA" id="ARBA00001182"/>
    </source>
</evidence>
<evidence type="ECO:0000313" key="11">
    <source>
        <dbReference type="Proteomes" id="UP001153069"/>
    </source>
</evidence>
<dbReference type="GO" id="GO:0005788">
    <property type="term" value="C:endoplasmic reticulum lumen"/>
    <property type="evidence" value="ECO:0007669"/>
    <property type="project" value="UniProtKB-SubCell"/>
</dbReference>
<keyword evidence="9" id="KW-0472">Membrane</keyword>
<dbReference type="EMBL" id="CAICTM010000089">
    <property type="protein sequence ID" value="CAB9500730.1"/>
    <property type="molecule type" value="Genomic_DNA"/>
</dbReference>
<comment type="similarity">
    <text evidence="3">Belongs to the protein disulfide isomerase family.</text>
</comment>
<gene>
    <name evidence="10" type="ORF">SEMRO_90_G047460.1</name>
</gene>
<feature type="region of interest" description="Disordered" evidence="8">
    <location>
        <begin position="153"/>
        <end position="185"/>
    </location>
</feature>
<feature type="compositionally biased region" description="Polar residues" evidence="8">
    <location>
        <begin position="14"/>
        <end position="32"/>
    </location>
</feature>
<evidence type="ECO:0000256" key="4">
    <source>
        <dbReference type="ARBA" id="ARBA00012723"/>
    </source>
</evidence>
<dbReference type="GO" id="GO:0034976">
    <property type="term" value="P:response to endoplasmic reticulum stress"/>
    <property type="evidence" value="ECO:0007669"/>
    <property type="project" value="TreeGrafter"/>
</dbReference>
<dbReference type="InterPro" id="IPR017937">
    <property type="entry name" value="Thioredoxin_CS"/>
</dbReference>
<feature type="region of interest" description="Disordered" evidence="8">
    <location>
        <begin position="1"/>
        <end position="42"/>
    </location>
</feature>
<sequence length="932" mass="106645">MSTASSHRNRETLCCSTTSNGNNENEAATTRSALEDVKVDTPRIDDAPIQSLASRTRRSRSRARGCGMNVLVFLVLFLVVMVVHGAHVSEHQPKEDQQNPEEATRSDDDEDVRVNGMSQEDQQQQEKKTQALEEVLHKLQEQTKQLDELLERQKQQKMSEEEGDPAMDSTTTSSSSSEKKQTKLEQDDHGIWILESHRSFPVVLQNQQHDADPHGLLLALIHSSDDTACATDVQDKWLTKLHDAAQYVQQLIQTPDIYFGSLDIHSSQEKAAEWLDNVGVDTTPTLVFVVARNFPHTTTSEQQQQQQAFLLDYIGPMETARDVGNTVLQYYLRLFWTSSTPQQTDYYKPFSHHTDEFATQIVPKQLTNLQELRSLWDHQWWPLIQPIARSVQHLPGGVSPKWGPEDYSYIQWLLQQQSSQQSQQTVKLLIQCQSPTKDPILLDLYTSFAELAWVLSSRRDAWFLAIQDCNNDIAMTPAQVAVYSFSLQDRHRHARPPNWNHHPIISDTTTSTTMDDDHDDDDDDDPVATAKHRFRRFLVQQVTPSVLWFDRYATAPIAFANDYKVHALLMVNMHPFLTTTNEQDRYAPALQRVLQTFHDECHHQQQQMMCLLVPSTETRILTTLGVDFWTPLDQRATGPLDNEEHGTEPVFPTLFLTDRRPLRHTYSDGTTTTTHGVRRYRLGPPHILQQENNNNNNNPVSQFIQDFWNRRLTPELRSQTPTPHANVNSYGVVTLTAIEFQQRFQQLQSQEATDDTQQQSQQEHALVLFTSPTCGHCKRFHATVFYRVAELLRDLRWDSHMALYMMDVSQNEVHNISIPWLPDVYYFPPPAAATAAAPIRYDSEDDFHNGVGRLRDPMELLEWWLDVMIGGGDWGGAGAAAMDPDVLLDILDDKDVVVEEEQEQPDPDPPQQPVQPEQEMASNDAERIQEES</sequence>
<comment type="subcellular location">
    <subcellularLocation>
        <location evidence="2">Endoplasmic reticulum lumen</location>
    </subcellularLocation>
</comment>
<evidence type="ECO:0000313" key="10">
    <source>
        <dbReference type="EMBL" id="CAB9500730.1"/>
    </source>
</evidence>
<dbReference type="AlphaFoldDB" id="A0A9N8DFA5"/>
<feature type="compositionally biased region" description="Acidic residues" evidence="8">
    <location>
        <begin position="514"/>
        <end position="525"/>
    </location>
</feature>
<organism evidence="10 11">
    <name type="scientific">Seminavis robusta</name>
    <dbReference type="NCBI Taxonomy" id="568900"/>
    <lineage>
        <taxon>Eukaryota</taxon>
        <taxon>Sar</taxon>
        <taxon>Stramenopiles</taxon>
        <taxon>Ochrophyta</taxon>
        <taxon>Bacillariophyta</taxon>
        <taxon>Bacillariophyceae</taxon>
        <taxon>Bacillariophycidae</taxon>
        <taxon>Naviculales</taxon>
        <taxon>Naviculaceae</taxon>
        <taxon>Seminavis</taxon>
    </lineage>
</organism>
<feature type="compositionally biased region" description="Basic and acidic residues" evidence="8">
    <location>
        <begin position="33"/>
        <end position="42"/>
    </location>
</feature>
<dbReference type="Gene3D" id="3.40.30.10">
    <property type="entry name" value="Glutaredoxin"/>
    <property type="match status" value="1"/>
</dbReference>
<keyword evidence="5" id="KW-0256">Endoplasmic reticulum</keyword>
<dbReference type="EC" id="5.3.4.1" evidence="4"/>
<evidence type="ECO:0000256" key="7">
    <source>
        <dbReference type="ARBA" id="ARBA00023284"/>
    </source>
</evidence>
<evidence type="ECO:0000256" key="9">
    <source>
        <dbReference type="SAM" id="Phobius"/>
    </source>
</evidence>
<dbReference type="SUPFAM" id="SSF52833">
    <property type="entry name" value="Thioredoxin-like"/>
    <property type="match status" value="1"/>
</dbReference>
<keyword evidence="7" id="KW-0676">Redox-active center</keyword>
<accession>A0A9N8DFA5</accession>
<keyword evidence="11" id="KW-1185">Reference proteome</keyword>
<evidence type="ECO:0000256" key="6">
    <source>
        <dbReference type="ARBA" id="ARBA00023235"/>
    </source>
</evidence>
<dbReference type="Proteomes" id="UP001153069">
    <property type="component" value="Unassembled WGS sequence"/>
</dbReference>
<evidence type="ECO:0000256" key="8">
    <source>
        <dbReference type="SAM" id="MobiDB-lite"/>
    </source>
</evidence>